<name>A0ACA9NYL3_9GLOM</name>
<comment type="caution">
    <text evidence="1">The sequence shown here is derived from an EMBL/GenBank/DDBJ whole genome shotgun (WGS) entry which is preliminary data.</text>
</comment>
<feature type="non-terminal residue" evidence="1">
    <location>
        <position position="1"/>
    </location>
</feature>
<protein>
    <submittedName>
        <fullName evidence="1">1178_t:CDS:1</fullName>
    </submittedName>
</protein>
<gene>
    <name evidence="1" type="ORF">RPERSI_LOCUS9083</name>
</gene>
<dbReference type="EMBL" id="CAJVQC010016840">
    <property type="protein sequence ID" value="CAG8680283.1"/>
    <property type="molecule type" value="Genomic_DNA"/>
</dbReference>
<evidence type="ECO:0000313" key="2">
    <source>
        <dbReference type="Proteomes" id="UP000789920"/>
    </source>
</evidence>
<sequence>EAEKVKNSIKNFNFIFLVKVEEMRNVFMQQFRADWESKGKIFFHKNTILTMALGSDKSNEIEDNLSELTKEIYGECGLFLTSKPLEEVREYIENFTWKEYARPRSIATETVTIPAGIVSYQPEKGGHPVQKAVNDIFKKMEAPTVAENDTVCLLDDYTICKVGDPLSVHQAHILKLLGYKTVTCRLLITHYYDKIKQATFRF</sequence>
<evidence type="ECO:0000313" key="1">
    <source>
        <dbReference type="EMBL" id="CAG8680283.1"/>
    </source>
</evidence>
<organism evidence="1 2">
    <name type="scientific">Racocetra persica</name>
    <dbReference type="NCBI Taxonomy" id="160502"/>
    <lineage>
        <taxon>Eukaryota</taxon>
        <taxon>Fungi</taxon>
        <taxon>Fungi incertae sedis</taxon>
        <taxon>Mucoromycota</taxon>
        <taxon>Glomeromycotina</taxon>
        <taxon>Glomeromycetes</taxon>
        <taxon>Diversisporales</taxon>
        <taxon>Gigasporaceae</taxon>
        <taxon>Racocetra</taxon>
    </lineage>
</organism>
<accession>A0ACA9NYL3</accession>
<reference evidence="1" key="1">
    <citation type="submission" date="2021-06" db="EMBL/GenBank/DDBJ databases">
        <authorList>
            <person name="Kallberg Y."/>
            <person name="Tangrot J."/>
            <person name="Rosling A."/>
        </authorList>
    </citation>
    <scope>NUCLEOTIDE SEQUENCE</scope>
    <source>
        <strain evidence="1">MA461A</strain>
    </source>
</reference>
<keyword evidence="2" id="KW-1185">Reference proteome</keyword>
<proteinExistence type="predicted"/>
<dbReference type="Proteomes" id="UP000789920">
    <property type="component" value="Unassembled WGS sequence"/>
</dbReference>